<reference evidence="2" key="1">
    <citation type="journal article" date="2019" name="Int. J. Syst. Evol. Microbiol.">
        <title>The Global Catalogue of Microorganisms (GCM) 10K type strain sequencing project: providing services to taxonomists for standard genome sequencing and annotation.</title>
        <authorList>
            <consortium name="The Broad Institute Genomics Platform"/>
            <consortium name="The Broad Institute Genome Sequencing Center for Infectious Disease"/>
            <person name="Wu L."/>
            <person name="Ma J."/>
        </authorList>
    </citation>
    <scope>NUCLEOTIDE SEQUENCE [LARGE SCALE GENOMIC DNA]</scope>
    <source>
        <strain evidence="2">CGMCC 1.13718</strain>
    </source>
</reference>
<protein>
    <submittedName>
        <fullName evidence="1">Glycosyltransferase</fullName>
    </submittedName>
</protein>
<comment type="caution">
    <text evidence="1">The sequence shown here is derived from an EMBL/GenBank/DDBJ whole genome shotgun (WGS) entry which is preliminary data.</text>
</comment>
<dbReference type="CDD" id="cd00761">
    <property type="entry name" value="Glyco_tranf_GTA_type"/>
    <property type="match status" value="1"/>
</dbReference>
<organism evidence="1 2">
    <name type="scientific">Microbulbifer taiwanensis</name>
    <dbReference type="NCBI Taxonomy" id="986746"/>
    <lineage>
        <taxon>Bacteria</taxon>
        <taxon>Pseudomonadati</taxon>
        <taxon>Pseudomonadota</taxon>
        <taxon>Gammaproteobacteria</taxon>
        <taxon>Cellvibrionales</taxon>
        <taxon>Microbulbiferaceae</taxon>
        <taxon>Microbulbifer</taxon>
    </lineage>
</organism>
<evidence type="ECO:0000313" key="2">
    <source>
        <dbReference type="Proteomes" id="UP001596425"/>
    </source>
</evidence>
<dbReference type="Pfam" id="PF11316">
    <property type="entry name" value="Rhamno_transf"/>
    <property type="match status" value="1"/>
</dbReference>
<dbReference type="InterPro" id="IPR021466">
    <property type="entry name" value="Put_rhamnosyl_transferase"/>
</dbReference>
<dbReference type="EMBL" id="JBHSVR010000001">
    <property type="protein sequence ID" value="MFC6632377.1"/>
    <property type="molecule type" value="Genomic_DNA"/>
</dbReference>
<accession>A0ABW1YL84</accession>
<dbReference type="RefSeq" id="WP_319024554.1">
    <property type="nucleotide sequence ID" value="NZ_JACZFR010000028.1"/>
</dbReference>
<dbReference type="Proteomes" id="UP001596425">
    <property type="component" value="Unassembled WGS sequence"/>
</dbReference>
<gene>
    <name evidence="1" type="ORF">ACFQBM_03750</name>
</gene>
<dbReference type="InterPro" id="IPR029044">
    <property type="entry name" value="Nucleotide-diphossugar_trans"/>
</dbReference>
<proteinExistence type="predicted"/>
<keyword evidence="2" id="KW-1185">Reference proteome</keyword>
<evidence type="ECO:0000313" key="1">
    <source>
        <dbReference type="EMBL" id="MFC6632377.1"/>
    </source>
</evidence>
<dbReference type="SUPFAM" id="SSF53448">
    <property type="entry name" value="Nucleotide-diphospho-sugar transferases"/>
    <property type="match status" value="1"/>
</dbReference>
<sequence length="384" mass="45212">MECRMKPLTIGHVLLTRFSYRMNVDGPGNRAGNDGIVNSDPLDPSRLNFRFALFESACLPNVLAQTNQNFDWILIIDPDLPMEYRRRLRSLIAKRKRSHLHVYSASDNLARLAWLERYMSRGCDLILTTNLDDDDILSVDFVEKLQSHVLELGDKVPSIKFLGVKQTYEWDLYSSSKYPFGTWAPWHRFNWFRSTGLTLLCRAAVHQLSVFTLHHSHADVWYAQGSDQQQARIAREVWGLSAGDRFPFRAHLISNFQQELEKGVDLGGDDWKTLSSVELHYDLSLDGVFAGHLNHFMNDQSTRMFEHKPGTLPVVDVQFFPEDFRIDWGAFQKHRDLFKLSWRQYRKYLPEIRKYQKRLSLNWWQSILLFVSWNSRLAWWFLRH</sequence>
<name>A0ABW1YL84_9GAMM</name>